<organism evidence="1 2">
    <name type="scientific">Lactiplantibacillus plantarum subsp. plantarum</name>
    <dbReference type="NCBI Taxonomy" id="337330"/>
    <lineage>
        <taxon>Bacteria</taxon>
        <taxon>Bacillati</taxon>
        <taxon>Bacillota</taxon>
        <taxon>Bacilli</taxon>
        <taxon>Lactobacillales</taxon>
        <taxon>Lactobacillaceae</taxon>
        <taxon>Lactiplantibacillus</taxon>
    </lineage>
</organism>
<reference evidence="1 2" key="1">
    <citation type="submission" date="2017-06" db="EMBL/GenBank/DDBJ databases">
        <title>Genome sequence of Lactobacillus plantarum subsp. plantarum strain SRCM101258.</title>
        <authorList>
            <person name="Cho S.H."/>
        </authorList>
    </citation>
    <scope>NUCLEOTIDE SEQUENCE [LARGE SCALE GENOMIC DNA]</scope>
    <source>
        <strain evidence="1 2">SRCM101258</strain>
    </source>
</reference>
<sequence>MSGRLMQILLITTLSYQLWIKVWLTKKTNQQVVHNFVDSFFLLVLKMIDVLLPILPNDANDLTSAINEDNVNTNESFV</sequence>
<evidence type="ECO:0000313" key="1">
    <source>
        <dbReference type="EMBL" id="POD82583.1"/>
    </source>
</evidence>
<proteinExistence type="predicted"/>
<evidence type="ECO:0000313" key="2">
    <source>
        <dbReference type="Proteomes" id="UP000236990"/>
    </source>
</evidence>
<name>A0A2S3U4B6_LACPN</name>
<dbReference type="EMBL" id="NKCZ01000117">
    <property type="protein sequence ID" value="POD82583.1"/>
    <property type="molecule type" value="Genomic_DNA"/>
</dbReference>
<gene>
    <name evidence="1" type="ORF">S101258_02407</name>
</gene>
<protein>
    <submittedName>
        <fullName evidence="1">Uncharacterized protein</fullName>
    </submittedName>
</protein>
<comment type="caution">
    <text evidence="1">The sequence shown here is derived from an EMBL/GenBank/DDBJ whole genome shotgun (WGS) entry which is preliminary data.</text>
</comment>
<dbReference type="AlphaFoldDB" id="A0A2S3U4B6"/>
<dbReference type="Proteomes" id="UP000236990">
    <property type="component" value="Unassembled WGS sequence"/>
</dbReference>
<accession>A0A2S3U4B6</accession>